<dbReference type="EMBL" id="WIGN01000031">
    <property type="protein sequence ID" value="KAF6815983.1"/>
    <property type="molecule type" value="Genomic_DNA"/>
</dbReference>
<evidence type="ECO:0000313" key="2">
    <source>
        <dbReference type="EMBL" id="KAF6815983.1"/>
    </source>
</evidence>
<keyword evidence="3" id="KW-1185">Reference proteome</keyword>
<reference evidence="2 3" key="1">
    <citation type="journal article" date="2020" name="Phytopathology">
        <title>Genome Sequence Resources of Colletotrichum truncatum, C. plurivorum, C. musicola, and C. sojae: Four Species Pathogenic to Soybean (Glycine max).</title>
        <authorList>
            <person name="Rogerio F."/>
            <person name="Boufleur T.R."/>
            <person name="Ciampi-Guillardi M."/>
            <person name="Sukno S.A."/>
            <person name="Thon M.R."/>
            <person name="Massola Junior N.S."/>
            <person name="Baroncelli R."/>
        </authorList>
    </citation>
    <scope>NUCLEOTIDE SEQUENCE [LARGE SCALE GENOMIC DNA]</scope>
    <source>
        <strain evidence="2 3">LFN0009</strain>
    </source>
</reference>
<proteinExistence type="predicted"/>
<feature type="region of interest" description="Disordered" evidence="1">
    <location>
        <begin position="322"/>
        <end position="398"/>
    </location>
</feature>
<feature type="region of interest" description="Disordered" evidence="1">
    <location>
        <begin position="1"/>
        <end position="43"/>
    </location>
</feature>
<dbReference type="Pfam" id="PF12720">
    <property type="entry name" value="DUF3807"/>
    <property type="match status" value="1"/>
</dbReference>
<comment type="caution">
    <text evidence="2">The sequence shown here is derived from an EMBL/GenBank/DDBJ whole genome shotgun (WGS) entry which is preliminary data.</text>
</comment>
<evidence type="ECO:0000256" key="1">
    <source>
        <dbReference type="SAM" id="MobiDB-lite"/>
    </source>
</evidence>
<dbReference type="Proteomes" id="UP000652219">
    <property type="component" value="Unassembled WGS sequence"/>
</dbReference>
<feature type="compositionally biased region" description="Polar residues" evidence="1">
    <location>
        <begin position="1"/>
        <end position="25"/>
    </location>
</feature>
<accession>A0A8H6JN99</accession>
<feature type="region of interest" description="Disordered" evidence="1">
    <location>
        <begin position="264"/>
        <end position="287"/>
    </location>
</feature>
<feature type="compositionally biased region" description="Basic and acidic residues" evidence="1">
    <location>
        <begin position="372"/>
        <end position="386"/>
    </location>
</feature>
<feature type="compositionally biased region" description="Basic residues" evidence="1">
    <location>
        <begin position="360"/>
        <end position="369"/>
    </location>
</feature>
<sequence>MSSGTDEPQRPSTKTPEPRVDQQTAKGRGSDTPDTPGSFPSFDWEEFEARYEKALADADEKERELLQEFEGLVKYFKVWASTSSARDNERAVKRLHTRQRYVVIAEETMVQKEEHTVPDHRASSGTSKETPVRINHFLSQPVAVFDASIAFICSWSPTDDGQRCPTRDPGSVAVADTPTPVLPGPLHFSNLISSFLSSESVTIHGPKVHDHTTAFRPSIMAAIALGQHQNQLAIPNISNDDLMSFFESHFSHTAVQSFKSDFFSPQKHSDIGPSEAPHDGCFNEEEEDDLGYYSDGVKRTLTDEQVAMFRHSEIEALKKEKERLAERGASTQQQNLEAGEIDNGHSSTGAEPSQQPAKTTKNKKKRKAGKASNREPKPDLRKRTWDVVEAGLDTLDYD</sequence>
<name>A0A8H6JN99_9PEZI</name>
<protein>
    <submittedName>
        <fullName evidence="2">Uncharacterized protein</fullName>
    </submittedName>
</protein>
<feature type="compositionally biased region" description="Polar residues" evidence="1">
    <location>
        <begin position="344"/>
        <end position="357"/>
    </location>
</feature>
<dbReference type="PANTHER" id="PTHR40642:SF1">
    <property type="entry name" value="YALI0F31295P"/>
    <property type="match status" value="1"/>
</dbReference>
<evidence type="ECO:0000313" key="3">
    <source>
        <dbReference type="Proteomes" id="UP000652219"/>
    </source>
</evidence>
<dbReference type="PANTHER" id="PTHR40642">
    <property type="entry name" value="YALI0F31295P"/>
    <property type="match status" value="1"/>
</dbReference>
<gene>
    <name evidence="2" type="ORF">CSOJ01_03252</name>
</gene>
<organism evidence="2 3">
    <name type="scientific">Colletotrichum sojae</name>
    <dbReference type="NCBI Taxonomy" id="2175907"/>
    <lineage>
        <taxon>Eukaryota</taxon>
        <taxon>Fungi</taxon>
        <taxon>Dikarya</taxon>
        <taxon>Ascomycota</taxon>
        <taxon>Pezizomycotina</taxon>
        <taxon>Sordariomycetes</taxon>
        <taxon>Hypocreomycetidae</taxon>
        <taxon>Glomerellales</taxon>
        <taxon>Glomerellaceae</taxon>
        <taxon>Colletotrichum</taxon>
        <taxon>Colletotrichum orchidearum species complex</taxon>
    </lineage>
</organism>
<dbReference type="InterPro" id="IPR024526">
    <property type="entry name" value="DUF3807"/>
</dbReference>
<dbReference type="AlphaFoldDB" id="A0A8H6JN99"/>